<gene>
    <name evidence="1" type="ORF">Catovirus_1_698</name>
</gene>
<evidence type="ECO:0000313" key="1">
    <source>
        <dbReference type="EMBL" id="ARF08648.1"/>
    </source>
</evidence>
<reference evidence="1" key="1">
    <citation type="journal article" date="2017" name="Science">
        <title>Giant viruses with an expanded complement of translation system components.</title>
        <authorList>
            <person name="Schulz F."/>
            <person name="Yutin N."/>
            <person name="Ivanova N.N."/>
            <person name="Ortega D.R."/>
            <person name="Lee T.K."/>
            <person name="Vierheilig J."/>
            <person name="Daims H."/>
            <person name="Horn M."/>
            <person name="Wagner M."/>
            <person name="Jensen G.J."/>
            <person name="Kyrpides N.C."/>
            <person name="Koonin E.V."/>
            <person name="Woyke T."/>
        </authorList>
    </citation>
    <scope>NUCLEOTIDE SEQUENCE</scope>
    <source>
        <strain evidence="1">CTV1</strain>
    </source>
</reference>
<name>A0A1V0SAG9_9VIRU</name>
<sequence length="375" mass="44648">MKNYNIQMNKKYKLKTMCNFNEQSIRKIVEMYIEPPIRININNFKQENDQIAFGILKNGYKRGECFNDNHFENCMSVFRKEKNNECIFNHIMNIIDKNSDKSIYLIDGMNFLTEFMKYLVENKNDAMINNYFKQTKWGDVREFYELSKLDSTGDIEKILSLDPKIGKDKFSRNLFRINFLKDCFDTIFSGNALDLYIVFHHGFNYVPSYITGKLNRNNSDDLYKNIYYNKNYVLVSTYLLNSRITNIMTFKGRISDDFKMLLMSKNSYNANDIENIINNNITMYGSVIKQKNNTTVQNIIDKYFEYVHTNNNLSTKVCKHSNETDDYCILILYYYLKYNKNLSKVNILSNDKYGWSKKELSDENLITIQDFFKIR</sequence>
<protein>
    <submittedName>
        <fullName evidence="1">Uncharacterized protein</fullName>
    </submittedName>
</protein>
<proteinExistence type="predicted"/>
<accession>A0A1V0SAG9</accession>
<dbReference type="EMBL" id="KY684083">
    <property type="protein sequence ID" value="ARF08648.1"/>
    <property type="molecule type" value="Genomic_DNA"/>
</dbReference>
<organism evidence="1">
    <name type="scientific">Catovirus CTV1</name>
    <dbReference type="NCBI Taxonomy" id="1977631"/>
    <lineage>
        <taxon>Viruses</taxon>
        <taxon>Varidnaviria</taxon>
        <taxon>Bamfordvirae</taxon>
        <taxon>Nucleocytoviricota</taxon>
        <taxon>Megaviricetes</taxon>
        <taxon>Imitervirales</taxon>
        <taxon>Mimiviridae</taxon>
        <taxon>Klosneuvirinae</taxon>
        <taxon>Catovirus</taxon>
    </lineage>
</organism>